<dbReference type="WBParaSite" id="Csp11.Scaffold629.g11815.t1">
    <property type="protein sequence ID" value="Csp11.Scaffold629.g11815.t1"/>
    <property type="gene ID" value="Csp11.Scaffold629.g11815"/>
</dbReference>
<protein>
    <submittedName>
        <fullName evidence="2">Uncharacterized protein</fullName>
    </submittedName>
</protein>
<sequence>MVFDEVDVLDISRNYLRLVNRNFRSIIPKRGFVNVPRRYRQDPSIYRRQLESLQRGLQKSGRVIEGSNWLSDEKLEQEFKYNNRGTITIETQNVQVPDLVDGLDLGNPVKKSIPSVKWSTNPIDFFEIGEDVDQFEFDSKEGGFSSSSVMTASIKKIG</sequence>
<accession>A0A1I7TU63</accession>
<evidence type="ECO:0000313" key="2">
    <source>
        <dbReference type="WBParaSite" id="Csp11.Scaffold629.g11815.t1"/>
    </source>
</evidence>
<organism evidence="1 2">
    <name type="scientific">Caenorhabditis tropicalis</name>
    <dbReference type="NCBI Taxonomy" id="1561998"/>
    <lineage>
        <taxon>Eukaryota</taxon>
        <taxon>Metazoa</taxon>
        <taxon>Ecdysozoa</taxon>
        <taxon>Nematoda</taxon>
        <taxon>Chromadorea</taxon>
        <taxon>Rhabditida</taxon>
        <taxon>Rhabditina</taxon>
        <taxon>Rhabditomorpha</taxon>
        <taxon>Rhabditoidea</taxon>
        <taxon>Rhabditidae</taxon>
        <taxon>Peloderinae</taxon>
        <taxon>Caenorhabditis</taxon>
    </lineage>
</organism>
<keyword evidence="1" id="KW-1185">Reference proteome</keyword>
<dbReference type="Proteomes" id="UP000095282">
    <property type="component" value="Unplaced"/>
</dbReference>
<evidence type="ECO:0000313" key="1">
    <source>
        <dbReference type="Proteomes" id="UP000095282"/>
    </source>
</evidence>
<proteinExistence type="predicted"/>
<dbReference type="AlphaFoldDB" id="A0A1I7TU63"/>
<reference evidence="2" key="1">
    <citation type="submission" date="2016-11" db="UniProtKB">
        <authorList>
            <consortium name="WormBaseParasite"/>
        </authorList>
    </citation>
    <scope>IDENTIFICATION</scope>
</reference>
<name>A0A1I7TU63_9PELO</name>